<keyword evidence="3 7" id="KW-0312">Gluconeogenesis</keyword>
<dbReference type="CDD" id="cd00311">
    <property type="entry name" value="TIM"/>
    <property type="match status" value="1"/>
</dbReference>
<protein>
    <recommendedName>
        <fullName evidence="7 8">Triosephosphate isomerase</fullName>
        <shortName evidence="7">TIM</shortName>
        <shortName evidence="7">TPI</shortName>
        <ecNumber evidence="7 8">5.3.1.1</ecNumber>
    </recommendedName>
    <alternativeName>
        <fullName evidence="7">Triose-phosphate isomerase</fullName>
    </alternativeName>
</protein>
<evidence type="ECO:0000256" key="7">
    <source>
        <dbReference type="HAMAP-Rule" id="MF_00147"/>
    </source>
</evidence>
<proteinExistence type="inferred from homology"/>
<evidence type="ECO:0000256" key="4">
    <source>
        <dbReference type="ARBA" id="ARBA00022490"/>
    </source>
</evidence>
<dbReference type="InterPro" id="IPR013785">
    <property type="entry name" value="Aldolase_TIM"/>
</dbReference>
<feature type="binding site" evidence="7">
    <location>
        <position position="170"/>
    </location>
    <ligand>
        <name>substrate</name>
    </ligand>
</feature>
<gene>
    <name evidence="7" type="primary">tpiA</name>
    <name evidence="9" type="ORF">A2427_04345</name>
</gene>
<dbReference type="GO" id="GO:0006096">
    <property type="term" value="P:glycolytic process"/>
    <property type="evidence" value="ECO:0007669"/>
    <property type="project" value="UniProtKB-UniRule"/>
</dbReference>
<dbReference type="UniPathway" id="UPA00138"/>
<evidence type="ECO:0000256" key="1">
    <source>
        <dbReference type="ARBA" id="ARBA00004680"/>
    </source>
</evidence>
<reference evidence="9 10" key="1">
    <citation type="journal article" date="2016" name="Nat. Commun.">
        <title>Thousands of microbial genomes shed light on interconnected biogeochemical processes in an aquifer system.</title>
        <authorList>
            <person name="Anantharaman K."/>
            <person name="Brown C.T."/>
            <person name="Hug L.A."/>
            <person name="Sharon I."/>
            <person name="Castelle C.J."/>
            <person name="Probst A.J."/>
            <person name="Thomas B.C."/>
            <person name="Singh A."/>
            <person name="Wilkins M.J."/>
            <person name="Karaoz U."/>
            <person name="Brodie E.L."/>
            <person name="Williams K.H."/>
            <person name="Hubbard S.S."/>
            <person name="Banfield J.F."/>
        </authorList>
    </citation>
    <scope>NUCLEOTIDE SEQUENCE [LARGE SCALE GENOMIC DNA]</scope>
</reference>
<evidence type="ECO:0000256" key="2">
    <source>
        <dbReference type="ARBA" id="ARBA00007422"/>
    </source>
</evidence>
<dbReference type="PANTHER" id="PTHR21139:SF42">
    <property type="entry name" value="TRIOSEPHOSPHATE ISOMERASE"/>
    <property type="match status" value="1"/>
</dbReference>
<dbReference type="PROSITE" id="PS00171">
    <property type="entry name" value="TIM_1"/>
    <property type="match status" value="1"/>
</dbReference>
<comment type="pathway">
    <text evidence="1 7 8">Carbohydrate degradation; glycolysis; D-glyceraldehyde 3-phosphate from glycerone phosphate: step 1/1.</text>
</comment>
<comment type="subunit">
    <text evidence="7 8">Homodimer.</text>
</comment>
<dbReference type="PANTHER" id="PTHR21139">
    <property type="entry name" value="TRIOSEPHOSPHATE ISOMERASE"/>
    <property type="match status" value="1"/>
</dbReference>
<evidence type="ECO:0000256" key="3">
    <source>
        <dbReference type="ARBA" id="ARBA00022432"/>
    </source>
</evidence>
<comment type="subcellular location">
    <subcellularLocation>
        <location evidence="7 8">Cytoplasm</location>
    </subcellularLocation>
</comment>
<dbReference type="GO" id="GO:0006094">
    <property type="term" value="P:gluconeogenesis"/>
    <property type="evidence" value="ECO:0007669"/>
    <property type="project" value="UniProtKB-UniRule"/>
</dbReference>
<dbReference type="Gene3D" id="3.20.20.70">
    <property type="entry name" value="Aldolase class I"/>
    <property type="match status" value="1"/>
</dbReference>
<dbReference type="PROSITE" id="PS51440">
    <property type="entry name" value="TIM_2"/>
    <property type="match status" value="1"/>
</dbReference>
<dbReference type="GO" id="GO:0019563">
    <property type="term" value="P:glycerol catabolic process"/>
    <property type="evidence" value="ECO:0007669"/>
    <property type="project" value="TreeGrafter"/>
</dbReference>
<dbReference type="EC" id="5.3.1.1" evidence="7 8"/>
<keyword evidence="6 7" id="KW-0413">Isomerase</keyword>
<dbReference type="GO" id="GO:0005829">
    <property type="term" value="C:cytosol"/>
    <property type="evidence" value="ECO:0007669"/>
    <property type="project" value="TreeGrafter"/>
</dbReference>
<dbReference type="Proteomes" id="UP000176326">
    <property type="component" value="Unassembled WGS sequence"/>
</dbReference>
<dbReference type="InterPro" id="IPR000652">
    <property type="entry name" value="Triosephosphate_isomerase"/>
</dbReference>
<dbReference type="Pfam" id="PF00121">
    <property type="entry name" value="TIM"/>
    <property type="match status" value="1"/>
</dbReference>
<comment type="function">
    <text evidence="7">Involved in the gluconeogenesis. Catalyzes stereospecifically the conversion of dihydroxyacetone phosphate (DHAP) to D-glyceraldehyde-3-phosphate (G3P).</text>
</comment>
<dbReference type="InterPro" id="IPR022896">
    <property type="entry name" value="TrioseP_Isoase_bac/euk"/>
</dbReference>
<dbReference type="InterPro" id="IPR020861">
    <property type="entry name" value="Triosephosphate_isomerase_AS"/>
</dbReference>
<dbReference type="GO" id="GO:0046166">
    <property type="term" value="P:glyceraldehyde-3-phosphate biosynthetic process"/>
    <property type="evidence" value="ECO:0007669"/>
    <property type="project" value="TreeGrafter"/>
</dbReference>
<dbReference type="NCBIfam" id="TIGR00419">
    <property type="entry name" value="tim"/>
    <property type="match status" value="1"/>
</dbReference>
<accession>A0A1G2ELR1</accession>
<comment type="similarity">
    <text evidence="2 7 8">Belongs to the triosephosphate isomerase family.</text>
</comment>
<name>A0A1G2ELR1_9BACT</name>
<sequence>MKPIIIANWKMNPASLKEAKSLFSAVSKKIKKTSSEIVFCPPSAYLFLFQKKQGFKLGAQNCHWEERGAFTGEVSALQLSSLGCSYIILGHSERRKQGETSETVKNKVNSVLESGLMPVLCIGESREQRDRGEEQKVLEQQILESLEGISQNKLKTKGLCIAYEPVWAIGTGMPCDPEEAQKMMLFIKKVVSGIYPLDKIKILYGGSVNSKNAEEYIKESGYDGLLVGGSSLDPEEFSKISKLF</sequence>
<evidence type="ECO:0000256" key="8">
    <source>
        <dbReference type="RuleBase" id="RU363013"/>
    </source>
</evidence>
<comment type="caution">
    <text evidence="9">The sequence shown here is derived from an EMBL/GenBank/DDBJ whole genome shotgun (WGS) entry which is preliminary data.</text>
</comment>
<evidence type="ECO:0000313" key="9">
    <source>
        <dbReference type="EMBL" id="OGZ26707.1"/>
    </source>
</evidence>
<organism evidence="9 10">
    <name type="scientific">Candidatus Nealsonbacteria bacterium RIFOXYC1_FULL_40_7</name>
    <dbReference type="NCBI Taxonomy" id="1801678"/>
    <lineage>
        <taxon>Bacteria</taxon>
        <taxon>Candidatus Nealsoniibacteriota</taxon>
    </lineage>
</organism>
<dbReference type="GO" id="GO:0004807">
    <property type="term" value="F:triose-phosphate isomerase activity"/>
    <property type="evidence" value="ECO:0007669"/>
    <property type="project" value="UniProtKB-UniRule"/>
</dbReference>
<feature type="active site" description="Electrophile" evidence="7">
    <location>
        <position position="91"/>
    </location>
</feature>
<dbReference type="InterPro" id="IPR035990">
    <property type="entry name" value="TIM_sf"/>
</dbReference>
<dbReference type="UniPathway" id="UPA00109">
    <property type="reaction ID" value="UER00189"/>
</dbReference>
<feature type="binding site" evidence="7">
    <location>
        <position position="207"/>
    </location>
    <ligand>
        <name>substrate</name>
    </ligand>
</feature>
<feature type="binding site" evidence="7">
    <location>
        <begin position="8"/>
        <end position="10"/>
    </location>
    <ligand>
        <name>substrate</name>
    </ligand>
</feature>
<dbReference type="HAMAP" id="MF_00147_B">
    <property type="entry name" value="TIM_B"/>
    <property type="match status" value="1"/>
</dbReference>
<feature type="active site" description="Proton acceptor" evidence="7">
    <location>
        <position position="164"/>
    </location>
</feature>
<evidence type="ECO:0000256" key="5">
    <source>
        <dbReference type="ARBA" id="ARBA00023152"/>
    </source>
</evidence>
<feature type="binding site" evidence="7">
    <location>
        <begin position="228"/>
        <end position="229"/>
    </location>
    <ligand>
        <name>substrate</name>
    </ligand>
</feature>
<comment type="pathway">
    <text evidence="7 8">Carbohydrate biosynthesis; gluconeogenesis.</text>
</comment>
<dbReference type="FunFam" id="3.20.20.70:FF:000016">
    <property type="entry name" value="Triosephosphate isomerase"/>
    <property type="match status" value="1"/>
</dbReference>
<dbReference type="AlphaFoldDB" id="A0A1G2ELR1"/>
<dbReference type="EMBL" id="MHMN01000057">
    <property type="protein sequence ID" value="OGZ26707.1"/>
    <property type="molecule type" value="Genomic_DNA"/>
</dbReference>
<dbReference type="SUPFAM" id="SSF51351">
    <property type="entry name" value="Triosephosphate isomerase (TIM)"/>
    <property type="match status" value="1"/>
</dbReference>
<comment type="catalytic activity">
    <reaction evidence="7 8">
        <text>D-glyceraldehyde 3-phosphate = dihydroxyacetone phosphate</text>
        <dbReference type="Rhea" id="RHEA:18585"/>
        <dbReference type="ChEBI" id="CHEBI:57642"/>
        <dbReference type="ChEBI" id="CHEBI:59776"/>
        <dbReference type="EC" id="5.3.1.1"/>
    </reaction>
</comment>
<evidence type="ECO:0000256" key="6">
    <source>
        <dbReference type="ARBA" id="ARBA00023235"/>
    </source>
</evidence>
<evidence type="ECO:0000313" key="10">
    <source>
        <dbReference type="Proteomes" id="UP000176326"/>
    </source>
</evidence>
<keyword evidence="4 7" id="KW-0963">Cytoplasm</keyword>
<keyword evidence="5 7" id="KW-0324">Glycolysis</keyword>